<dbReference type="InterPro" id="IPR044152">
    <property type="entry name" value="YqjM-like"/>
</dbReference>
<dbReference type="GO" id="GO:0003959">
    <property type="term" value="F:NADPH dehydrogenase activity"/>
    <property type="evidence" value="ECO:0007669"/>
    <property type="project" value="InterPro"/>
</dbReference>
<keyword evidence="5" id="KW-0560">Oxidoreductase</keyword>
<dbReference type="Pfam" id="PF00724">
    <property type="entry name" value="Oxidored_FMN"/>
    <property type="match status" value="1"/>
</dbReference>
<dbReference type="SUPFAM" id="SSF51395">
    <property type="entry name" value="FMN-linked oxidoreductases"/>
    <property type="match status" value="1"/>
</dbReference>
<evidence type="ECO:0000256" key="1">
    <source>
        <dbReference type="ARBA" id="ARBA00001917"/>
    </source>
</evidence>
<keyword evidence="8" id="KW-1185">Reference proteome</keyword>
<dbReference type="AlphaFoldDB" id="A0A8H5FAT5"/>
<reference evidence="7 8" key="1">
    <citation type="journal article" date="2020" name="ISME J.">
        <title>Uncovering the hidden diversity of litter-decomposition mechanisms in mushroom-forming fungi.</title>
        <authorList>
            <person name="Floudas D."/>
            <person name="Bentzer J."/>
            <person name="Ahren D."/>
            <person name="Johansson T."/>
            <person name="Persson P."/>
            <person name="Tunlid A."/>
        </authorList>
    </citation>
    <scope>NUCLEOTIDE SEQUENCE [LARGE SCALE GENOMIC DNA]</scope>
    <source>
        <strain evidence="7 8">CBS 175.51</strain>
    </source>
</reference>
<dbReference type="Gene3D" id="3.20.20.70">
    <property type="entry name" value="Aldolase class I"/>
    <property type="match status" value="1"/>
</dbReference>
<dbReference type="GO" id="GO:0010181">
    <property type="term" value="F:FMN binding"/>
    <property type="evidence" value="ECO:0007669"/>
    <property type="project" value="InterPro"/>
</dbReference>
<keyword evidence="2" id="KW-0285">Flavoprotein</keyword>
<keyword evidence="3" id="KW-0288">FMN</keyword>
<feature type="domain" description="NADH:flavin oxidoreductase/NADH oxidase N-terminal" evidence="6">
    <location>
        <begin position="76"/>
        <end position="413"/>
    </location>
</feature>
<evidence type="ECO:0000256" key="2">
    <source>
        <dbReference type="ARBA" id="ARBA00022630"/>
    </source>
</evidence>
<evidence type="ECO:0000256" key="5">
    <source>
        <dbReference type="ARBA" id="ARBA00023002"/>
    </source>
</evidence>
<dbReference type="InterPro" id="IPR013785">
    <property type="entry name" value="Aldolase_TIM"/>
</dbReference>
<evidence type="ECO:0000313" key="8">
    <source>
        <dbReference type="Proteomes" id="UP000541558"/>
    </source>
</evidence>
<evidence type="ECO:0000256" key="3">
    <source>
        <dbReference type="ARBA" id="ARBA00022643"/>
    </source>
</evidence>
<gene>
    <name evidence="7" type="ORF">D9611_010491</name>
</gene>
<evidence type="ECO:0000259" key="6">
    <source>
        <dbReference type="Pfam" id="PF00724"/>
    </source>
</evidence>
<organism evidence="7 8">
    <name type="scientific">Ephemerocybe angulata</name>
    <dbReference type="NCBI Taxonomy" id="980116"/>
    <lineage>
        <taxon>Eukaryota</taxon>
        <taxon>Fungi</taxon>
        <taxon>Dikarya</taxon>
        <taxon>Basidiomycota</taxon>
        <taxon>Agaricomycotina</taxon>
        <taxon>Agaricomycetes</taxon>
        <taxon>Agaricomycetidae</taxon>
        <taxon>Agaricales</taxon>
        <taxon>Agaricineae</taxon>
        <taxon>Psathyrellaceae</taxon>
        <taxon>Ephemerocybe</taxon>
    </lineage>
</organism>
<sequence length="456" mass="49646">MAITKLEKTTLISEHLFALVINEQRTAGRATDLPSKMSAPEDNYAAPNAPYFTPIQDPPAGTAIVPQPTGKDVPTLFQPLTIRGVTFQNRIFLSPLCQYSAKDGFVSPWHMAHLGGIFTRGPGLSVIEATAVQPNGRITPWDVGIWSDEHIAGLKEITDFAHSQNQKIAIQLAHAGRKSSCMQPWAKSVIAYEEVGGWPNNVVGPSPIPFNETYPQPKELSEEGIKQMVKDWASAAERAVKAGFDVIEIHNAHGYLLSSFVSPASNKRTDNYGGSFENRVRLTLEIIDAVRAVIPETMPVFLRITATDWLEEVAPEEPSWRSEDTVKLAGLIAERGVDLLDVSSGGNDPRQKITNPGVGYQVRFASAAKKAHGSKILVGCVGRLANGVDAQKVLDNGDSDVIFVGRMFQKNPGQVWAMADDLDIDIQAARQMHWGFKGRGAKAFGGKDGEVLKKTN</sequence>
<dbReference type="InterPro" id="IPR001155">
    <property type="entry name" value="OxRdtase_FMN_N"/>
</dbReference>
<keyword evidence="4" id="KW-0521">NADP</keyword>
<dbReference type="PANTHER" id="PTHR43303:SF4">
    <property type="entry name" value="NADPH DEHYDROGENASE C23G7.10C-RELATED"/>
    <property type="match status" value="1"/>
</dbReference>
<dbReference type="GO" id="GO:0050661">
    <property type="term" value="F:NADP binding"/>
    <property type="evidence" value="ECO:0007669"/>
    <property type="project" value="InterPro"/>
</dbReference>
<dbReference type="PANTHER" id="PTHR43303">
    <property type="entry name" value="NADPH DEHYDROGENASE C23G7.10C-RELATED"/>
    <property type="match status" value="1"/>
</dbReference>
<proteinExistence type="predicted"/>
<comment type="caution">
    <text evidence="7">The sequence shown here is derived from an EMBL/GenBank/DDBJ whole genome shotgun (WGS) entry which is preliminary data.</text>
</comment>
<name>A0A8H5FAT5_9AGAR</name>
<protein>
    <recommendedName>
        <fullName evidence="6">NADH:flavin oxidoreductase/NADH oxidase N-terminal domain-containing protein</fullName>
    </recommendedName>
</protein>
<accession>A0A8H5FAT5</accession>
<dbReference type="Proteomes" id="UP000541558">
    <property type="component" value="Unassembled WGS sequence"/>
</dbReference>
<dbReference type="EMBL" id="JAACJK010000117">
    <property type="protein sequence ID" value="KAF5330026.1"/>
    <property type="molecule type" value="Genomic_DNA"/>
</dbReference>
<comment type="cofactor">
    <cofactor evidence="1">
        <name>FMN</name>
        <dbReference type="ChEBI" id="CHEBI:58210"/>
    </cofactor>
</comment>
<dbReference type="CDD" id="cd02932">
    <property type="entry name" value="OYE_YqiM_FMN"/>
    <property type="match status" value="1"/>
</dbReference>
<evidence type="ECO:0000256" key="4">
    <source>
        <dbReference type="ARBA" id="ARBA00022857"/>
    </source>
</evidence>
<evidence type="ECO:0000313" key="7">
    <source>
        <dbReference type="EMBL" id="KAF5330026.1"/>
    </source>
</evidence>
<dbReference type="OrthoDB" id="72788at2759"/>